<accession>A0A2I0B1N8</accession>
<evidence type="ECO:0000313" key="1">
    <source>
        <dbReference type="EMBL" id="PKA61708.1"/>
    </source>
</evidence>
<organism evidence="1 2">
    <name type="scientific">Apostasia shenzhenica</name>
    <dbReference type="NCBI Taxonomy" id="1088818"/>
    <lineage>
        <taxon>Eukaryota</taxon>
        <taxon>Viridiplantae</taxon>
        <taxon>Streptophyta</taxon>
        <taxon>Embryophyta</taxon>
        <taxon>Tracheophyta</taxon>
        <taxon>Spermatophyta</taxon>
        <taxon>Magnoliopsida</taxon>
        <taxon>Liliopsida</taxon>
        <taxon>Asparagales</taxon>
        <taxon>Orchidaceae</taxon>
        <taxon>Apostasioideae</taxon>
        <taxon>Apostasia</taxon>
    </lineage>
</organism>
<proteinExistence type="predicted"/>
<dbReference type="EMBL" id="KZ451923">
    <property type="protein sequence ID" value="PKA61708.1"/>
    <property type="molecule type" value="Genomic_DNA"/>
</dbReference>
<name>A0A2I0B1N8_9ASPA</name>
<sequence>MFRSALSASPVATTSNRFHTFLGTSVTFSRLAGNFHSTFLFYKTGTRKGGWMLAVDEIST</sequence>
<gene>
    <name evidence="1" type="ORF">AXF42_Ash008538</name>
</gene>
<keyword evidence="2" id="KW-1185">Reference proteome</keyword>
<protein>
    <submittedName>
        <fullName evidence="1">Uncharacterized protein</fullName>
    </submittedName>
</protein>
<reference evidence="1 2" key="1">
    <citation type="journal article" date="2017" name="Nature">
        <title>The Apostasia genome and the evolution of orchids.</title>
        <authorList>
            <person name="Zhang G.Q."/>
            <person name="Liu K.W."/>
            <person name="Li Z."/>
            <person name="Lohaus R."/>
            <person name="Hsiao Y.Y."/>
            <person name="Niu S.C."/>
            <person name="Wang J.Y."/>
            <person name="Lin Y.C."/>
            <person name="Xu Q."/>
            <person name="Chen L.J."/>
            <person name="Yoshida K."/>
            <person name="Fujiwara S."/>
            <person name="Wang Z.W."/>
            <person name="Zhang Y.Q."/>
            <person name="Mitsuda N."/>
            <person name="Wang M."/>
            <person name="Liu G.H."/>
            <person name="Pecoraro L."/>
            <person name="Huang H.X."/>
            <person name="Xiao X.J."/>
            <person name="Lin M."/>
            <person name="Wu X.Y."/>
            <person name="Wu W.L."/>
            <person name="Chen Y.Y."/>
            <person name="Chang S.B."/>
            <person name="Sakamoto S."/>
            <person name="Ohme-Takagi M."/>
            <person name="Yagi M."/>
            <person name="Zeng S.J."/>
            <person name="Shen C.Y."/>
            <person name="Yeh C.M."/>
            <person name="Luo Y.B."/>
            <person name="Tsai W.C."/>
            <person name="Van de Peer Y."/>
            <person name="Liu Z.J."/>
        </authorList>
    </citation>
    <scope>NUCLEOTIDE SEQUENCE [LARGE SCALE GENOMIC DNA]</scope>
    <source>
        <strain evidence="2">cv. Shenzhen</strain>
        <tissue evidence="1">Stem</tissue>
    </source>
</reference>
<evidence type="ECO:0000313" key="2">
    <source>
        <dbReference type="Proteomes" id="UP000236161"/>
    </source>
</evidence>
<dbReference type="Proteomes" id="UP000236161">
    <property type="component" value="Unassembled WGS sequence"/>
</dbReference>
<dbReference type="AlphaFoldDB" id="A0A2I0B1N8"/>